<keyword evidence="1" id="KW-0472">Membrane</keyword>
<dbReference type="AlphaFoldDB" id="A0A1C2J1V2"/>
<comment type="caution">
    <text evidence="2">The sequence shown here is derived from an EMBL/GenBank/DDBJ whole genome shotgun (WGS) entry which is preliminary data.</text>
</comment>
<reference evidence="2 3" key="1">
    <citation type="journal article" date="2016" name="Int. J. Mol. Sci.">
        <title>Comparative genomics of the extreme acidophile Acidithiobacillus thiooxidans reveals intraspecific divergence and niche adaptation.</title>
        <authorList>
            <person name="Zhang X."/>
            <person name="Feng X."/>
            <person name="Tao J."/>
            <person name="Ma L."/>
            <person name="Xiao Y."/>
            <person name="Liang Y."/>
            <person name="Liu X."/>
            <person name="Yin H."/>
        </authorList>
    </citation>
    <scope>NUCLEOTIDE SEQUENCE [LARGE SCALE GENOMIC DNA]</scope>
    <source>
        <strain evidence="2 3">A02</strain>
    </source>
</reference>
<name>A0A1C2J1V2_ACITH</name>
<protein>
    <submittedName>
        <fullName evidence="2">Uncharacterized protein</fullName>
    </submittedName>
</protein>
<feature type="transmembrane region" description="Helical" evidence="1">
    <location>
        <begin position="54"/>
        <end position="87"/>
    </location>
</feature>
<dbReference type="Proteomes" id="UP000094893">
    <property type="component" value="Unassembled WGS sequence"/>
</dbReference>
<evidence type="ECO:0000313" key="3">
    <source>
        <dbReference type="Proteomes" id="UP000094893"/>
    </source>
</evidence>
<organism evidence="2 3">
    <name type="scientific">Acidithiobacillus thiooxidans</name>
    <name type="common">Thiobacillus thiooxidans</name>
    <dbReference type="NCBI Taxonomy" id="930"/>
    <lineage>
        <taxon>Bacteria</taxon>
        <taxon>Pseudomonadati</taxon>
        <taxon>Pseudomonadota</taxon>
        <taxon>Acidithiobacillia</taxon>
        <taxon>Acidithiobacillales</taxon>
        <taxon>Acidithiobacillaceae</taxon>
        <taxon>Acidithiobacillus</taxon>
    </lineage>
</organism>
<proteinExistence type="predicted"/>
<feature type="transmembrane region" description="Helical" evidence="1">
    <location>
        <begin position="12"/>
        <end position="34"/>
    </location>
</feature>
<evidence type="ECO:0000256" key="1">
    <source>
        <dbReference type="SAM" id="Phobius"/>
    </source>
</evidence>
<keyword evidence="1" id="KW-1133">Transmembrane helix</keyword>
<dbReference type="RefSeq" id="WP_024892459.1">
    <property type="nucleotide sequence ID" value="NZ_LWRZ01000058.1"/>
</dbReference>
<accession>A0A1C2J1V2</accession>
<gene>
    <name evidence="2" type="ORF">A6P07_17920</name>
</gene>
<dbReference type="EMBL" id="LWSA01000290">
    <property type="protein sequence ID" value="OCX68627.1"/>
    <property type="molecule type" value="Genomic_DNA"/>
</dbReference>
<evidence type="ECO:0000313" key="2">
    <source>
        <dbReference type="EMBL" id="OCX68627.1"/>
    </source>
</evidence>
<keyword evidence="1" id="KW-0812">Transmembrane</keyword>
<sequence>MKKLLRNTKGSVVELAVITGCFLLGYLLAINAYAIGKFAEAGYPHYSPAHHVWFIWTLLGRVSLGLIAMLIGSVVFVVPVVSLLGVIGKTFRYTWPHNLPK</sequence>